<dbReference type="GeneID" id="94196425"/>
<sequence length="193" mass="21698">MECLFSTCLPSVGSDEVRKGANSDTLCQSLGSSSGVPDDAYRREELKQLVGIFASRAQKFLPCTQIDLESNQFKKARYRLDPQLRTLTVECGKDVFTILLAKVRGRGSGHMPRQVKAVYGFEDLQLLDNYGPFLQEREIVRNLSQDERDRLAIIEYTSGDADTRLVMLEQELETSDPLITVLRILQMYAGTPA</sequence>
<gene>
    <name evidence="1" type="ORF">BcabD6B2_43790</name>
</gene>
<dbReference type="RefSeq" id="XP_067717013.1">
    <property type="nucleotide sequence ID" value="XM_067860912.1"/>
</dbReference>
<reference evidence="1 2" key="1">
    <citation type="submission" date="2021-06" db="EMBL/GenBank/DDBJ databases">
        <title>Genome sequence of Babesia caballi.</title>
        <authorList>
            <person name="Yamagishi J."/>
            <person name="Kidaka T."/>
            <person name="Ochi A."/>
        </authorList>
    </citation>
    <scope>NUCLEOTIDE SEQUENCE [LARGE SCALE GENOMIC DNA]</scope>
    <source>
        <strain evidence="1">USDA-D6B2</strain>
    </source>
</reference>
<proteinExistence type="predicted"/>
<accession>A0AAV4LXY3</accession>
<protein>
    <submittedName>
        <fullName evidence="1">Glucose-6-phosphate isomerase</fullName>
    </submittedName>
</protein>
<dbReference type="EMBL" id="BPLF01000004">
    <property type="protein sequence ID" value="GIX64944.1"/>
    <property type="molecule type" value="Genomic_DNA"/>
</dbReference>
<name>A0AAV4LXY3_BABCB</name>
<comment type="caution">
    <text evidence="1">The sequence shown here is derived from an EMBL/GenBank/DDBJ whole genome shotgun (WGS) entry which is preliminary data.</text>
</comment>
<evidence type="ECO:0000313" key="1">
    <source>
        <dbReference type="EMBL" id="GIX64944.1"/>
    </source>
</evidence>
<evidence type="ECO:0000313" key="2">
    <source>
        <dbReference type="Proteomes" id="UP001497744"/>
    </source>
</evidence>
<organism evidence="1 2">
    <name type="scientific">Babesia caballi</name>
    <dbReference type="NCBI Taxonomy" id="5871"/>
    <lineage>
        <taxon>Eukaryota</taxon>
        <taxon>Sar</taxon>
        <taxon>Alveolata</taxon>
        <taxon>Apicomplexa</taxon>
        <taxon>Aconoidasida</taxon>
        <taxon>Piroplasmida</taxon>
        <taxon>Babesiidae</taxon>
        <taxon>Babesia</taxon>
    </lineage>
</organism>
<keyword evidence="1" id="KW-0413">Isomerase</keyword>
<dbReference type="GO" id="GO:0016853">
    <property type="term" value="F:isomerase activity"/>
    <property type="evidence" value="ECO:0007669"/>
    <property type="project" value="UniProtKB-KW"/>
</dbReference>
<dbReference type="AlphaFoldDB" id="A0AAV4LXY3"/>
<keyword evidence="2" id="KW-1185">Reference proteome</keyword>
<dbReference type="Proteomes" id="UP001497744">
    <property type="component" value="Unassembled WGS sequence"/>
</dbReference>